<keyword evidence="3" id="KW-1185">Reference proteome</keyword>
<reference evidence="2 3" key="1">
    <citation type="submission" date="2015-07" db="EMBL/GenBank/DDBJ databases">
        <title>Whole genome sequence of Herpetosiphon geysericola DSM 7119.</title>
        <authorList>
            <person name="Hemp J."/>
            <person name="Ward L.M."/>
            <person name="Pace L.A."/>
            <person name="Fischer W.W."/>
        </authorList>
    </citation>
    <scope>NUCLEOTIDE SEQUENCE [LARGE SCALE GENOMIC DNA]</scope>
    <source>
        <strain evidence="2 3">DSM 7119</strain>
    </source>
</reference>
<dbReference type="InterPro" id="IPR008984">
    <property type="entry name" value="SMAD_FHA_dom_sf"/>
</dbReference>
<gene>
    <name evidence="2" type="ORF">SE18_21920</name>
</gene>
<dbReference type="SMART" id="SM00240">
    <property type="entry name" value="FHA"/>
    <property type="match status" value="1"/>
</dbReference>
<dbReference type="Pfam" id="PF12401">
    <property type="entry name" value="FhaA_N"/>
    <property type="match status" value="1"/>
</dbReference>
<dbReference type="STRING" id="70996.SE18_21920"/>
<dbReference type="EMBL" id="LGKP01000035">
    <property type="protein sequence ID" value="KPL81325.1"/>
    <property type="molecule type" value="Genomic_DNA"/>
</dbReference>
<dbReference type="Gene3D" id="3.30.2320.60">
    <property type="entry name" value="FhaA, phosphopeptide-binding domain (DUF3662)"/>
    <property type="match status" value="1"/>
</dbReference>
<accession>A0A0P6XE15</accession>
<feature type="domain" description="FHA" evidence="1">
    <location>
        <begin position="170"/>
        <end position="219"/>
    </location>
</feature>
<dbReference type="PROSITE" id="PS50006">
    <property type="entry name" value="FHA_DOMAIN"/>
    <property type="match status" value="1"/>
</dbReference>
<proteinExistence type="predicted"/>
<dbReference type="SUPFAM" id="SSF49879">
    <property type="entry name" value="SMAD/FHA domain"/>
    <property type="match status" value="1"/>
</dbReference>
<organism evidence="2 3">
    <name type="scientific">Herpetosiphon geysericola</name>
    <dbReference type="NCBI Taxonomy" id="70996"/>
    <lineage>
        <taxon>Bacteria</taxon>
        <taxon>Bacillati</taxon>
        <taxon>Chloroflexota</taxon>
        <taxon>Chloroflexia</taxon>
        <taxon>Herpetosiphonales</taxon>
        <taxon>Herpetosiphonaceae</taxon>
        <taxon>Herpetosiphon</taxon>
    </lineage>
</organism>
<dbReference type="RefSeq" id="WP_054536599.1">
    <property type="nucleotide sequence ID" value="NZ_LGKP01000035.1"/>
</dbReference>
<evidence type="ECO:0000313" key="2">
    <source>
        <dbReference type="EMBL" id="KPL81325.1"/>
    </source>
</evidence>
<dbReference type="OrthoDB" id="9816434at2"/>
<evidence type="ECO:0000313" key="3">
    <source>
        <dbReference type="Proteomes" id="UP000050277"/>
    </source>
</evidence>
<evidence type="ECO:0000259" key="1">
    <source>
        <dbReference type="PROSITE" id="PS50006"/>
    </source>
</evidence>
<dbReference type="Pfam" id="PF00498">
    <property type="entry name" value="FHA"/>
    <property type="match status" value="1"/>
</dbReference>
<dbReference type="PANTHER" id="PTHR23308">
    <property type="entry name" value="NUCLEAR INHIBITOR OF PROTEIN PHOSPHATASE-1"/>
    <property type="match status" value="1"/>
</dbReference>
<dbReference type="InterPro" id="IPR000253">
    <property type="entry name" value="FHA_dom"/>
</dbReference>
<dbReference type="InterPro" id="IPR042287">
    <property type="entry name" value="FhaA_N_sf"/>
</dbReference>
<dbReference type="InterPro" id="IPR050923">
    <property type="entry name" value="Cell_Proc_Reg/RNA_Proc"/>
</dbReference>
<dbReference type="CDD" id="cd00060">
    <property type="entry name" value="FHA"/>
    <property type="match status" value="1"/>
</dbReference>
<dbReference type="Proteomes" id="UP000050277">
    <property type="component" value="Unassembled WGS sequence"/>
</dbReference>
<dbReference type="InterPro" id="IPR022128">
    <property type="entry name" value="FhaA_N"/>
</dbReference>
<protein>
    <recommendedName>
        <fullName evidence="1">FHA domain-containing protein</fullName>
    </recommendedName>
</protein>
<sequence length="242" mass="27151">MSALSRFEQFMEGMVEGNVARLFRSPIQPAEIGKRLERAMESQQTISMDRILVPNAYKAHLHPDDYKAFEPVKTNLQHEMARYLAELARERGFTMVHHPNVELVADPAVKQRSIMIDGQISEAPAHLGGSTQMIGPTGAAISGQPTPPKANLILYTDQGEHRIPVKKSVTNLGRGLNNDLILEDSRVSREHAQLRYRARRFWISDVRSTNGTFVNGDPVQERELRNGDIVSLGGLELRFEEA</sequence>
<dbReference type="AlphaFoldDB" id="A0A0P6XE15"/>
<comment type="caution">
    <text evidence="2">The sequence shown here is derived from an EMBL/GenBank/DDBJ whole genome shotgun (WGS) entry which is preliminary data.</text>
</comment>
<name>A0A0P6XE15_9CHLR</name>
<dbReference type="Gene3D" id="2.60.200.20">
    <property type="match status" value="1"/>
</dbReference>